<gene>
    <name evidence="13" type="ORF">CcCBS67573_g04223</name>
</gene>
<proteinExistence type="inferred from homology"/>
<feature type="region of interest" description="Disordered" evidence="12">
    <location>
        <begin position="99"/>
        <end position="153"/>
    </location>
</feature>
<dbReference type="PANTHER" id="PTHR28618">
    <property type="entry name" value="CENTROSOMAL PROTEIN POC5"/>
    <property type="match status" value="1"/>
</dbReference>
<organism evidence="13 14">
    <name type="scientific">Chytriomyces confervae</name>
    <dbReference type="NCBI Taxonomy" id="246404"/>
    <lineage>
        <taxon>Eukaryota</taxon>
        <taxon>Fungi</taxon>
        <taxon>Fungi incertae sedis</taxon>
        <taxon>Chytridiomycota</taxon>
        <taxon>Chytridiomycota incertae sedis</taxon>
        <taxon>Chytridiomycetes</taxon>
        <taxon>Chytridiales</taxon>
        <taxon>Chytriomycetaceae</taxon>
        <taxon>Chytriomyces</taxon>
    </lineage>
</organism>
<evidence type="ECO:0000313" key="13">
    <source>
        <dbReference type="EMBL" id="TPX74516.1"/>
    </source>
</evidence>
<keyword evidence="5" id="KW-0677">Repeat</keyword>
<feature type="region of interest" description="Disordered" evidence="12">
    <location>
        <begin position="172"/>
        <end position="207"/>
    </location>
</feature>
<feature type="region of interest" description="Disordered" evidence="12">
    <location>
        <begin position="1"/>
        <end position="69"/>
    </location>
</feature>
<feature type="coiled-coil region" evidence="11">
    <location>
        <begin position="364"/>
        <end position="398"/>
    </location>
</feature>
<dbReference type="STRING" id="246404.A0A507FGV8"/>
<feature type="compositionally biased region" description="Polar residues" evidence="12">
    <location>
        <begin position="102"/>
        <end position="127"/>
    </location>
</feature>
<comment type="function">
    <text evidence="10">Essential for the assembly of the distal half of centrioles, required for centriole elongation. Acts as a negative regulator of centriole elongation.</text>
</comment>
<comment type="similarity">
    <text evidence="2">Belongs to the POC5 family.</text>
</comment>
<dbReference type="EMBL" id="QEAP01000122">
    <property type="protein sequence ID" value="TPX74516.1"/>
    <property type="molecule type" value="Genomic_DNA"/>
</dbReference>
<keyword evidence="8" id="KW-0131">Cell cycle</keyword>
<keyword evidence="7" id="KW-0206">Cytoskeleton</keyword>
<dbReference type="Proteomes" id="UP000320333">
    <property type="component" value="Unassembled WGS sequence"/>
</dbReference>
<evidence type="ECO:0000256" key="9">
    <source>
        <dbReference type="ARBA" id="ARBA00031694"/>
    </source>
</evidence>
<accession>A0A507FGV8</accession>
<dbReference type="OrthoDB" id="10064898at2759"/>
<feature type="compositionally biased region" description="Polar residues" evidence="12">
    <location>
        <begin position="180"/>
        <end position="189"/>
    </location>
</feature>
<name>A0A507FGV8_9FUNG</name>
<evidence type="ECO:0000256" key="6">
    <source>
        <dbReference type="ARBA" id="ARBA00023054"/>
    </source>
</evidence>
<evidence type="ECO:0000256" key="3">
    <source>
        <dbReference type="ARBA" id="ARBA00014910"/>
    </source>
</evidence>
<evidence type="ECO:0000256" key="10">
    <source>
        <dbReference type="ARBA" id="ARBA00049959"/>
    </source>
</evidence>
<evidence type="ECO:0000256" key="11">
    <source>
        <dbReference type="SAM" id="Coils"/>
    </source>
</evidence>
<dbReference type="InterPro" id="IPR033351">
    <property type="entry name" value="POC5"/>
</dbReference>
<feature type="region of interest" description="Disordered" evidence="12">
    <location>
        <begin position="566"/>
        <end position="650"/>
    </location>
</feature>
<evidence type="ECO:0000256" key="7">
    <source>
        <dbReference type="ARBA" id="ARBA00023212"/>
    </source>
</evidence>
<keyword evidence="14" id="KW-1185">Reference proteome</keyword>
<evidence type="ECO:0000256" key="8">
    <source>
        <dbReference type="ARBA" id="ARBA00023306"/>
    </source>
</evidence>
<comment type="caution">
    <text evidence="13">The sequence shown here is derived from an EMBL/GenBank/DDBJ whole genome shotgun (WGS) entry which is preliminary data.</text>
</comment>
<reference evidence="13 14" key="1">
    <citation type="journal article" date="2019" name="Sci. Rep.">
        <title>Comparative genomics of chytrid fungi reveal insights into the obligate biotrophic and pathogenic lifestyle of Synchytrium endobioticum.</title>
        <authorList>
            <person name="van de Vossenberg B.T.L.H."/>
            <person name="Warris S."/>
            <person name="Nguyen H.D.T."/>
            <person name="van Gent-Pelzer M.P.E."/>
            <person name="Joly D.L."/>
            <person name="van de Geest H.C."/>
            <person name="Bonants P.J.M."/>
            <person name="Smith D.S."/>
            <person name="Levesque C.A."/>
            <person name="van der Lee T.A.J."/>
        </authorList>
    </citation>
    <scope>NUCLEOTIDE SEQUENCE [LARGE SCALE GENOMIC DNA]</scope>
    <source>
        <strain evidence="13 14">CBS 675.73</strain>
    </source>
</reference>
<evidence type="ECO:0000256" key="5">
    <source>
        <dbReference type="ARBA" id="ARBA00022737"/>
    </source>
</evidence>
<dbReference type="AlphaFoldDB" id="A0A507FGV8"/>
<evidence type="ECO:0000256" key="12">
    <source>
        <dbReference type="SAM" id="MobiDB-lite"/>
    </source>
</evidence>
<evidence type="ECO:0000256" key="2">
    <source>
        <dbReference type="ARBA" id="ARBA00010411"/>
    </source>
</evidence>
<sequence>MEKPALNAPIVTPPRPHSAPTHPDALQQHTLTVHSRGRSRTISNANRGHLKTRSASNKRPAVLAPPPTEHPISAALSAFDLLKDIDFSADESWLNPFGPSKPSVSTTHLADQASTIKKSQVLEQPVNSKPKPAFTPLAMAPRSPSRASPTKTQNADTVFNPLLKLDILQPDRAGNIGSKHPTSVSSQLPAPQEAKQPHVETQPEQEMDLDTTRFHQSLTKWSTLLTRAVLADFMDTKNALQDHHAAAAQETARRYVESCTSLTARVRDLESVLEVFRKKIEARDALAASAGSWMRTMSDANLRARFFYAWKSKFEEMRRIHLAERVAAARDRRVSLKRALFGWQRICGVTWRRAVEKTIRVEAERAMQQLSDEYETKVAHLQNQLETAQCRLNQSDADRARAQVDMKKALLRGVCALNMEAMSVFRSGNPYALAAAAGETSTTGLEDFLTPMNSNFDLAQPNGPRININPVTKGSAHTLASNSSKIENDMRMDNAALESVGSDAASLLSFSATGLQVPSKNPIYRTVQSSSLALPEQPLFKSRPISAPHSSTNHALNFSTRDVKAAVSKSTTEQSESRLAHAALSNPTNMPRKANGSAPVRNVPSSAHGGRRKEEPPLVQKAPIAAGGIRSTYGKRSTDESIKVQVTRHV</sequence>
<protein>
    <recommendedName>
        <fullName evidence="3">Centrosomal protein POC5</fullName>
    </recommendedName>
    <alternativeName>
        <fullName evidence="9">Protein of centriole 5</fullName>
    </alternativeName>
</protein>
<comment type="subcellular location">
    <subcellularLocation>
        <location evidence="1">Cytoplasm</location>
        <location evidence="1">Cytoskeleton</location>
        <location evidence="1">Microtubule organizing center</location>
        <location evidence="1">Centrosome</location>
        <location evidence="1">Centriole</location>
    </subcellularLocation>
</comment>
<dbReference type="PANTHER" id="PTHR28618:SF1">
    <property type="entry name" value="CENTROSOMAL PROTEIN POC5"/>
    <property type="match status" value="1"/>
</dbReference>
<keyword evidence="4" id="KW-0963">Cytoplasm</keyword>
<evidence type="ECO:0000256" key="1">
    <source>
        <dbReference type="ARBA" id="ARBA00004114"/>
    </source>
</evidence>
<evidence type="ECO:0000313" key="14">
    <source>
        <dbReference type="Proteomes" id="UP000320333"/>
    </source>
</evidence>
<keyword evidence="6 11" id="KW-0175">Coiled coil</keyword>
<evidence type="ECO:0000256" key="4">
    <source>
        <dbReference type="ARBA" id="ARBA00022490"/>
    </source>
</evidence>
<dbReference type="GO" id="GO:0005814">
    <property type="term" value="C:centriole"/>
    <property type="evidence" value="ECO:0007669"/>
    <property type="project" value="UniProtKB-SubCell"/>
</dbReference>